<protein>
    <submittedName>
        <fullName evidence="2">Uncharacterized protein</fullName>
    </submittedName>
</protein>
<organism evidence="2 3">
    <name type="scientific">Achromobacter deleyi</name>
    <dbReference type="NCBI Taxonomy" id="1353891"/>
    <lineage>
        <taxon>Bacteria</taxon>
        <taxon>Pseudomonadati</taxon>
        <taxon>Pseudomonadota</taxon>
        <taxon>Betaproteobacteria</taxon>
        <taxon>Burkholderiales</taxon>
        <taxon>Alcaligenaceae</taxon>
        <taxon>Achromobacter</taxon>
    </lineage>
</organism>
<feature type="chain" id="PRO_5028950768" evidence="1">
    <location>
        <begin position="35"/>
        <end position="165"/>
    </location>
</feature>
<evidence type="ECO:0000256" key="1">
    <source>
        <dbReference type="SAM" id="SignalP"/>
    </source>
</evidence>
<dbReference type="Proteomes" id="UP000494111">
    <property type="component" value="Unassembled WGS sequence"/>
</dbReference>
<gene>
    <name evidence="2" type="ORF">LMG3458_02106</name>
</gene>
<proteinExistence type="predicted"/>
<reference evidence="2 3" key="1">
    <citation type="submission" date="2020-04" db="EMBL/GenBank/DDBJ databases">
        <authorList>
            <person name="De Canck E."/>
        </authorList>
    </citation>
    <scope>NUCLEOTIDE SEQUENCE [LARGE SCALE GENOMIC DNA]</scope>
    <source>
        <strain evidence="2 3">LMG 3458</strain>
    </source>
</reference>
<evidence type="ECO:0000313" key="3">
    <source>
        <dbReference type="Proteomes" id="UP000494111"/>
    </source>
</evidence>
<feature type="signal peptide" evidence="1">
    <location>
        <begin position="1"/>
        <end position="34"/>
    </location>
</feature>
<name>A0A6S6ZQV2_9BURK</name>
<accession>A0A6S6ZQV2</accession>
<sequence length="165" mass="17355">MNRNKLWRRSCRAMPWRGVWAVAGAAVWAAGAQAQPAVDAADPQAWPEAETVRTLLRADAAAALTECRVPGICPANGATASRAPMPAPVPDDVRVAAIFGVARHLQVDLLVNGALLRYQAGRAAPVAGARVAQAYQLVAVDGGCVRLRRDDRDVRACLDAGSPTP</sequence>
<dbReference type="EMBL" id="CADIJO010000005">
    <property type="protein sequence ID" value="CAB3690509.1"/>
    <property type="molecule type" value="Genomic_DNA"/>
</dbReference>
<evidence type="ECO:0000313" key="2">
    <source>
        <dbReference type="EMBL" id="CAB3690509.1"/>
    </source>
</evidence>
<dbReference type="AlphaFoldDB" id="A0A6S6ZQV2"/>
<keyword evidence="1" id="KW-0732">Signal</keyword>